<organism evidence="7 8">
    <name type="scientific">Effrenium voratum</name>
    <dbReference type="NCBI Taxonomy" id="2562239"/>
    <lineage>
        <taxon>Eukaryota</taxon>
        <taxon>Sar</taxon>
        <taxon>Alveolata</taxon>
        <taxon>Dinophyceae</taxon>
        <taxon>Suessiales</taxon>
        <taxon>Symbiodiniaceae</taxon>
        <taxon>Effrenium</taxon>
    </lineage>
</organism>
<dbReference type="CDD" id="cd07302">
    <property type="entry name" value="CHD"/>
    <property type="match status" value="1"/>
</dbReference>
<name>A0AA36JRX9_9DINO</name>
<feature type="domain" description="Guanylate cyclase" evidence="6">
    <location>
        <begin position="1164"/>
        <end position="1286"/>
    </location>
</feature>
<keyword evidence="2 5" id="KW-0812">Transmembrane</keyword>
<reference evidence="7" key="1">
    <citation type="submission" date="2023-08" db="EMBL/GenBank/DDBJ databases">
        <authorList>
            <person name="Chen Y."/>
            <person name="Shah S."/>
            <person name="Dougan E. K."/>
            <person name="Thang M."/>
            <person name="Chan C."/>
        </authorList>
    </citation>
    <scope>NUCLEOTIDE SEQUENCE</scope>
</reference>
<keyword evidence="3 5" id="KW-1133">Transmembrane helix</keyword>
<dbReference type="InterPro" id="IPR001054">
    <property type="entry name" value="A/G_cyclase"/>
</dbReference>
<dbReference type="PANTHER" id="PTHR43081">
    <property type="entry name" value="ADENYLATE CYCLASE, TERMINAL-DIFFERENTIATION SPECIFIC-RELATED"/>
    <property type="match status" value="1"/>
</dbReference>
<dbReference type="PANTHER" id="PTHR43081:SF1">
    <property type="entry name" value="ADENYLATE CYCLASE, TERMINAL-DIFFERENTIATION SPECIFIC"/>
    <property type="match status" value="1"/>
</dbReference>
<evidence type="ECO:0000259" key="6">
    <source>
        <dbReference type="PROSITE" id="PS50125"/>
    </source>
</evidence>
<dbReference type="Pfam" id="PF00211">
    <property type="entry name" value="Guanylate_cyc"/>
    <property type="match status" value="1"/>
</dbReference>
<evidence type="ECO:0000313" key="8">
    <source>
        <dbReference type="Proteomes" id="UP001178507"/>
    </source>
</evidence>
<evidence type="ECO:0000313" key="7">
    <source>
        <dbReference type="EMBL" id="CAJ1410577.1"/>
    </source>
</evidence>
<feature type="transmembrane region" description="Helical" evidence="5">
    <location>
        <begin position="589"/>
        <end position="611"/>
    </location>
</feature>
<comment type="subcellular location">
    <subcellularLocation>
        <location evidence="1">Membrane</location>
        <topology evidence="1">Multi-pass membrane protein</topology>
    </subcellularLocation>
</comment>
<accession>A0AA36JRX9</accession>
<protein>
    <recommendedName>
        <fullName evidence="6">Guanylate cyclase domain-containing protein</fullName>
    </recommendedName>
</protein>
<evidence type="ECO:0000256" key="1">
    <source>
        <dbReference type="ARBA" id="ARBA00004141"/>
    </source>
</evidence>
<dbReference type="GO" id="GO:0035556">
    <property type="term" value="P:intracellular signal transduction"/>
    <property type="evidence" value="ECO:0007669"/>
    <property type="project" value="InterPro"/>
</dbReference>
<evidence type="ECO:0000256" key="2">
    <source>
        <dbReference type="ARBA" id="ARBA00022692"/>
    </source>
</evidence>
<sequence length="1418" mass="156695">MRSHADLYIVGIGHNEEADRLLARRLAGTLERGGFSCTGDHEAPEREPGRVNIAETECRCVFFVLAPGVPVDAAVVAQLRGAAAAGKSARGVYEAGPSACQDLSEWGQAIPNAFIRPALPISRYFPRVSERLVLQAAYEELLRAAPKQVEADGQADYIRGFTADPGGRFTDPPREFQSLMAGDEGQDHSDFAQLASLNCTQWIQVRDLRLVLGAEDSTETLRCLLEEKASSIMSSATMLHGSAIRPMYLSFLPGDVRTMPACCATPSHATTPASHCQTPKSTASRHGPMVCNVPSENQLICLEKALHHLPGGPVDSMAVGFGVVDGHEGPGFPELLLASHIAVLENGHKGTPSLSQHLEGGELFIEAVIAIITGRLASCRENQLEDLDAALGEELEPGMTLRELVATDSEGSGNLINKICGHVQMKPFRTPEARAWWLRHCRRALETHPLLQGRAYRRTLLQNCVSTDSLSISPSIASFQLGAQDLINNECANALADTVKVRVVSEAPTEMNMVKTGDAETDTLDWGEQVNQQRLKDLRKLMRCLFQAFDTEDPMMKNSQVPSFTSNRRQKYRGWQCLVMLNKAVHSDIFAITFAVLTIYTLFAPNVLLLFGLSTEYTYSVALVNTIVLAFFLVETFLSCVFINGYMRSGRVFLDIMAMVSLTGDTLLQAQLYPSAEASVADSRITGRSSRILEILKFARLFRIVQLLRTLHGIVWRNFLRPHHGLAQQLYHKRLWRVFQDLDEKKTGKLPPEQLDFFVMAMRLEFPEKRVAPSRSRLKFGRKPQEPASFANRQYGTMMSIKPGAFQRLNQLGAVAAIWDLHPKTNCDGTFASVIDEFRVRPEGKRALQKCQEDVSRVKASFSLVQKVSGPVVVKVCLIVLGVMGIVILLDASLEDHGDYQHLAHLDGLAGSSASVVSQGPSELLCSAALDFANTSPHRVLLAGIRHLYWTPGSCVWGNNTITSNQWLEAARAAMEMQDLQPHELQLVCFPNEDCTGTPTSVALLDKHVSVRGDAQSDIVYHFVVVCLMVVFALAFMHALNKVNTRMLHPLWNILDDMASLRSLEAVRMTNFQPADQMLKDLQQSGKKGPLRRLLRYGKRKVKNMLDDTKGSDDVKELADLRGSLSTMRAALRSWAKYVPPYLLKSLYRSGVEATVGFHENEVSILFCDIDGFKEMCRDRTPKEVLNLLSLVHGEVSNAIEAQAGTLLEFVGDEVLAVFNAPNEVVDHEEHAVESATDVLERADKLGVRMRCGVHSGKVLVGNIGSQTRIKFGVLGDPVNVSARLKSANSHFGTSCLVSDESLEEADDLHKSYVARPIGNIILKGRKNATKVWEVRGKRSSASQTLAKTYDAHRRAFELFLARRFGEARPLLAEVCRSLRGRLGSVDIPSQHLLHLCDKYLKEPPPAEWDGSEPMSKK</sequence>
<comment type="caution">
    <text evidence="7">The sequence shown here is derived from an EMBL/GenBank/DDBJ whole genome shotgun (WGS) entry which is preliminary data.</text>
</comment>
<dbReference type="InterPro" id="IPR027359">
    <property type="entry name" value="Volt_channel_dom_sf"/>
</dbReference>
<feature type="transmembrane region" description="Helical" evidence="5">
    <location>
        <begin position="617"/>
        <end position="643"/>
    </location>
</feature>
<dbReference type="Gene3D" id="1.20.120.350">
    <property type="entry name" value="Voltage-gated potassium channels. Chain C"/>
    <property type="match status" value="1"/>
</dbReference>
<feature type="transmembrane region" description="Helical" evidence="5">
    <location>
        <begin position="872"/>
        <end position="890"/>
    </location>
</feature>
<dbReference type="GO" id="GO:0009190">
    <property type="term" value="P:cyclic nucleotide biosynthetic process"/>
    <property type="evidence" value="ECO:0007669"/>
    <property type="project" value="InterPro"/>
</dbReference>
<feature type="transmembrane region" description="Helical" evidence="5">
    <location>
        <begin position="1019"/>
        <end position="1040"/>
    </location>
</feature>
<evidence type="ECO:0000256" key="5">
    <source>
        <dbReference type="SAM" id="Phobius"/>
    </source>
</evidence>
<dbReference type="SUPFAM" id="SSF55073">
    <property type="entry name" value="Nucleotide cyclase"/>
    <property type="match status" value="1"/>
</dbReference>
<dbReference type="GO" id="GO:0016020">
    <property type="term" value="C:membrane"/>
    <property type="evidence" value="ECO:0007669"/>
    <property type="project" value="UniProtKB-SubCell"/>
</dbReference>
<dbReference type="Proteomes" id="UP001178507">
    <property type="component" value="Unassembled WGS sequence"/>
</dbReference>
<proteinExistence type="predicted"/>
<gene>
    <name evidence="7" type="ORF">EVOR1521_LOCUS31377</name>
</gene>
<keyword evidence="8" id="KW-1185">Reference proteome</keyword>
<evidence type="ECO:0000256" key="4">
    <source>
        <dbReference type="ARBA" id="ARBA00023136"/>
    </source>
</evidence>
<keyword evidence="4 5" id="KW-0472">Membrane</keyword>
<dbReference type="InterPro" id="IPR050697">
    <property type="entry name" value="Adenylyl/Guanylyl_Cyclase_3/4"/>
</dbReference>
<evidence type="ECO:0000256" key="3">
    <source>
        <dbReference type="ARBA" id="ARBA00022989"/>
    </source>
</evidence>
<dbReference type="EMBL" id="CAUJNA010003827">
    <property type="protein sequence ID" value="CAJ1410577.1"/>
    <property type="molecule type" value="Genomic_DNA"/>
</dbReference>
<dbReference type="SMART" id="SM00044">
    <property type="entry name" value="CYCc"/>
    <property type="match status" value="1"/>
</dbReference>
<dbReference type="PROSITE" id="PS50125">
    <property type="entry name" value="GUANYLATE_CYCLASE_2"/>
    <property type="match status" value="1"/>
</dbReference>
<dbReference type="Gene3D" id="3.30.70.1230">
    <property type="entry name" value="Nucleotide cyclase"/>
    <property type="match status" value="1"/>
</dbReference>
<dbReference type="InterPro" id="IPR029787">
    <property type="entry name" value="Nucleotide_cyclase"/>
</dbReference>